<organism evidence="2 3">
    <name type="scientific">Pantoea piersonii</name>
    <dbReference type="NCBI Taxonomy" id="2364647"/>
    <lineage>
        <taxon>Bacteria</taxon>
        <taxon>Pseudomonadati</taxon>
        <taxon>Pseudomonadota</taxon>
        <taxon>Gammaproteobacteria</taxon>
        <taxon>Enterobacterales</taxon>
        <taxon>Erwiniaceae</taxon>
        <taxon>Pantoea</taxon>
    </lineage>
</organism>
<feature type="transmembrane region" description="Helical" evidence="1">
    <location>
        <begin position="160"/>
        <end position="183"/>
    </location>
</feature>
<keyword evidence="1" id="KW-0472">Membrane</keyword>
<dbReference type="PANTHER" id="PTHR37314">
    <property type="entry name" value="SLR0142 PROTEIN"/>
    <property type="match status" value="1"/>
</dbReference>
<gene>
    <name evidence="2" type="ORF">N5580_18995</name>
</gene>
<dbReference type="KEGG" id="kpie:N5580_18995"/>
<feature type="transmembrane region" description="Helical" evidence="1">
    <location>
        <begin position="94"/>
        <end position="112"/>
    </location>
</feature>
<dbReference type="PANTHER" id="PTHR37314:SF4">
    <property type="entry name" value="UPF0700 TRANSMEMBRANE PROTEIN YOAK"/>
    <property type="match status" value="1"/>
</dbReference>
<feature type="transmembrane region" description="Helical" evidence="1">
    <location>
        <begin position="65"/>
        <end position="87"/>
    </location>
</feature>
<keyword evidence="1" id="KW-1133">Transmembrane helix</keyword>
<sequence length="220" mass="23684">MPSLRDTQPASAQVLYHAFVLLLVTVAGLTDSLLYQHSKELLAVYITGDTSKLAQSLQQGDIAKALPLLGIIFAFFISTTFTAWLGNRLAGRRAPVLLALVALLFFVAWPAGAPDYPYSLVVLIALAMGALNQVCSQESGVTFMTGTLVRLGRILAKGEVATAAPLALRWLVWLLSAWAGALLDARFPPFALLVIAIWSLMLAAFSLFSAIERCFTTQDA</sequence>
<keyword evidence="3" id="KW-1185">Reference proteome</keyword>
<accession>A0AAJ5UC88</accession>
<dbReference type="EMBL" id="CP104759">
    <property type="protein sequence ID" value="WBG93170.1"/>
    <property type="molecule type" value="Genomic_DNA"/>
</dbReference>
<proteinExistence type="predicted"/>
<geneLocation type="plasmid" evidence="2 3">
    <name>pGABEKP28_1</name>
</geneLocation>
<evidence type="ECO:0000313" key="3">
    <source>
        <dbReference type="Proteomes" id="UP001211544"/>
    </source>
</evidence>
<name>A0AAJ5UC88_9GAMM</name>
<evidence type="ECO:0000256" key="1">
    <source>
        <dbReference type="SAM" id="Phobius"/>
    </source>
</evidence>
<dbReference type="RefSeq" id="WP_269950567.1">
    <property type="nucleotide sequence ID" value="NZ_CP104759.1"/>
</dbReference>
<reference evidence="2 3" key="1">
    <citation type="journal article" date="2022" name="J Glob Antimicrob Resist">
        <title>First complete genome of a multidrug resistant strain of the novel human pathogen Kalamiella piersonii (GABEKP28) identified in human saliva.</title>
        <authorList>
            <person name="McDonagh F."/>
            <person name="Singh N.K."/>
            <person name="Venkateswaran K."/>
            <person name="Lonappan A.M."/>
            <person name="Hallahan B."/>
            <person name="Tuohy A."/>
            <person name="Burke L."/>
            <person name="Kovarova A."/>
            <person name="Miliotis G."/>
        </authorList>
    </citation>
    <scope>NUCLEOTIDE SEQUENCE [LARGE SCALE GENOMIC DNA]</scope>
    <source>
        <strain evidence="2 3">GABEKP28</strain>
    </source>
</reference>
<dbReference type="Proteomes" id="UP001211544">
    <property type="component" value="Plasmid pGABEKP28_1"/>
</dbReference>
<dbReference type="AlphaFoldDB" id="A0AAJ5UC88"/>
<keyword evidence="1" id="KW-0812">Transmembrane</keyword>
<protein>
    <submittedName>
        <fullName evidence="2">DUF1275 domain-containing protein</fullName>
    </submittedName>
</protein>
<feature type="transmembrane region" description="Helical" evidence="1">
    <location>
        <begin position="189"/>
        <end position="211"/>
    </location>
</feature>
<feature type="transmembrane region" description="Helical" evidence="1">
    <location>
        <begin position="14"/>
        <end position="35"/>
    </location>
</feature>
<dbReference type="Pfam" id="PF06912">
    <property type="entry name" value="DUF1275"/>
    <property type="match status" value="1"/>
</dbReference>
<feature type="transmembrane region" description="Helical" evidence="1">
    <location>
        <begin position="118"/>
        <end position="135"/>
    </location>
</feature>
<dbReference type="InterPro" id="IPR010699">
    <property type="entry name" value="DUF1275"/>
</dbReference>
<evidence type="ECO:0000313" key="2">
    <source>
        <dbReference type="EMBL" id="WBG93170.1"/>
    </source>
</evidence>
<keyword evidence="2" id="KW-0614">Plasmid</keyword>